<proteinExistence type="predicted"/>
<evidence type="ECO:0000313" key="2">
    <source>
        <dbReference type="EMBL" id="MBD7909346.1"/>
    </source>
</evidence>
<dbReference type="InterPro" id="IPR057744">
    <property type="entry name" value="OTAase-like"/>
</dbReference>
<protein>
    <submittedName>
        <fullName evidence="2">Amidohydrolase family protein</fullName>
    </submittedName>
</protein>
<gene>
    <name evidence="2" type="ORF">H9659_13500</name>
</gene>
<dbReference type="SUPFAM" id="SSF51556">
    <property type="entry name" value="Metallo-dependent hydrolases"/>
    <property type="match status" value="1"/>
</dbReference>
<dbReference type="SUPFAM" id="SSF51338">
    <property type="entry name" value="Composite domain of metallo-dependent hydrolases"/>
    <property type="match status" value="1"/>
</dbReference>
<accession>A0ABR8PMF6</accession>
<dbReference type="InterPro" id="IPR006680">
    <property type="entry name" value="Amidohydro-rel"/>
</dbReference>
<dbReference type="Gene3D" id="3.20.20.140">
    <property type="entry name" value="Metal-dependent hydrolases"/>
    <property type="match status" value="1"/>
</dbReference>
<dbReference type="PANTHER" id="PTHR43135:SF3">
    <property type="entry name" value="ALPHA-D-RIBOSE 1-METHYLPHOSPHONATE 5-TRIPHOSPHATE DIPHOSPHATASE"/>
    <property type="match status" value="1"/>
</dbReference>
<dbReference type="RefSeq" id="WP_191691444.1">
    <property type="nucleotide sequence ID" value="NZ_JACSQY010000012.1"/>
</dbReference>
<keyword evidence="3" id="KW-1185">Reference proteome</keyword>
<dbReference type="EMBL" id="JACSQY010000012">
    <property type="protein sequence ID" value="MBD7909346.1"/>
    <property type="molecule type" value="Genomic_DNA"/>
</dbReference>
<reference evidence="2 3" key="1">
    <citation type="submission" date="2020-08" db="EMBL/GenBank/DDBJ databases">
        <title>A Genomic Blueprint of the Chicken Gut Microbiome.</title>
        <authorList>
            <person name="Gilroy R."/>
            <person name="Ravi A."/>
            <person name="Getino M."/>
            <person name="Pursley I."/>
            <person name="Horton D.L."/>
            <person name="Alikhan N.-F."/>
            <person name="Baker D."/>
            <person name="Gharbi K."/>
            <person name="Hall N."/>
            <person name="Watson M."/>
            <person name="Adriaenssens E.M."/>
            <person name="Foster-Nyarko E."/>
            <person name="Jarju S."/>
            <person name="Secka A."/>
            <person name="Antonio M."/>
            <person name="Oren A."/>
            <person name="Chaudhuri R."/>
            <person name="La Ragione R.M."/>
            <person name="Hildebrand F."/>
            <person name="Pallen M.J."/>
        </authorList>
    </citation>
    <scope>NUCLEOTIDE SEQUENCE [LARGE SCALE GENOMIC DNA]</scope>
    <source>
        <strain evidence="2 3">Sa3CUA8</strain>
    </source>
</reference>
<dbReference type="Pfam" id="PF01979">
    <property type="entry name" value="Amidohydro_1"/>
    <property type="match status" value="1"/>
</dbReference>
<name>A0ABR8PMF6_9BACL</name>
<dbReference type="InterPro" id="IPR011059">
    <property type="entry name" value="Metal-dep_hydrolase_composite"/>
</dbReference>
<evidence type="ECO:0000259" key="1">
    <source>
        <dbReference type="Pfam" id="PF01979"/>
    </source>
</evidence>
<evidence type="ECO:0000313" key="3">
    <source>
        <dbReference type="Proteomes" id="UP000659496"/>
    </source>
</evidence>
<dbReference type="Proteomes" id="UP000659496">
    <property type="component" value="Unassembled WGS sequence"/>
</dbReference>
<dbReference type="CDD" id="cd01299">
    <property type="entry name" value="Met_dep_hydrolase_A"/>
    <property type="match status" value="1"/>
</dbReference>
<dbReference type="Gene3D" id="2.30.40.10">
    <property type="entry name" value="Urease, subunit C, domain 1"/>
    <property type="match status" value="1"/>
</dbReference>
<comment type="caution">
    <text evidence="2">The sequence shown here is derived from an EMBL/GenBank/DDBJ whole genome shotgun (WGS) entry which is preliminary data.</text>
</comment>
<dbReference type="PANTHER" id="PTHR43135">
    <property type="entry name" value="ALPHA-D-RIBOSE 1-METHYLPHOSPHONATE 5-TRIPHOSPHATE DIPHOSPHATASE"/>
    <property type="match status" value="1"/>
</dbReference>
<organism evidence="2 3">
    <name type="scientific">Sporosarcina gallistercoris</name>
    <dbReference type="NCBI Taxonomy" id="2762245"/>
    <lineage>
        <taxon>Bacteria</taxon>
        <taxon>Bacillati</taxon>
        <taxon>Bacillota</taxon>
        <taxon>Bacilli</taxon>
        <taxon>Bacillales</taxon>
        <taxon>Caryophanaceae</taxon>
        <taxon>Sporosarcina</taxon>
    </lineage>
</organism>
<sequence>MTQTIIKNGLLIDGTGAEPTKGQIVVVSGKRIDYVGDEAGYSATGDEITIDAQGGTIVPGFIDTHVHMMMEYSPVAERLATPFSFMYYQAAEYLKTTLHAGVTSVRDALGTDLGVKKAVEEGLISGPRMQLSINALTTTGGHGDGYTVSGNTVDLLASEYPGMPNGMCDGVEEVRKKTREMLRAGAEVIKVHATGGVLSATDHPEFTQFSLEELKVIVEEGKFRKNTRVMAHAQGAEGIKNAVRAGIHSIEHGIFIDDEAIELMIENGTYLVPTLLAPVAVLETADATGMPASAIEKSKEVIDHHVESFTKAYKAGVKIAMGTDAGVFKHGTNLRELELMCNAGMTPMDAIVASTKTAAECLGWEENVGTIEAGKLADIVIVKGNPIEDIKSLANHDTIQVVMKDGKIEKDIR</sequence>
<feature type="domain" description="Amidohydrolase-related" evidence="1">
    <location>
        <begin position="56"/>
        <end position="408"/>
    </location>
</feature>
<dbReference type="InterPro" id="IPR032466">
    <property type="entry name" value="Metal_Hydrolase"/>
</dbReference>
<dbReference type="InterPro" id="IPR051781">
    <property type="entry name" value="Metallo-dep_Hydrolase"/>
</dbReference>